<dbReference type="AlphaFoldDB" id="A0A1H1GND2"/>
<feature type="transmembrane region" description="Helical" evidence="1">
    <location>
        <begin position="12"/>
        <end position="31"/>
    </location>
</feature>
<evidence type="ECO:0000256" key="1">
    <source>
        <dbReference type="SAM" id="Phobius"/>
    </source>
</evidence>
<accession>A0A1H1GND2</accession>
<evidence type="ECO:0000313" key="3">
    <source>
        <dbReference type="Proteomes" id="UP000198848"/>
    </source>
</evidence>
<evidence type="ECO:0000313" key="2">
    <source>
        <dbReference type="EMBL" id="SDR14641.1"/>
    </source>
</evidence>
<keyword evidence="3" id="KW-1185">Reference proteome</keyword>
<proteinExistence type="predicted"/>
<gene>
    <name evidence="2" type="ORF">SAMN04489842_2514</name>
</gene>
<dbReference type="STRING" id="1095778.SAMN04489842_2514"/>
<sequence>MSLSVPQLMTIALFVVVILCLIALLYVSIYWEE</sequence>
<protein>
    <submittedName>
        <fullName evidence="2">Uncharacterized protein</fullName>
    </submittedName>
</protein>
<name>A0A1H1GND2_NATTX</name>
<keyword evidence="1" id="KW-0472">Membrane</keyword>
<organism evidence="2 3">
    <name type="scientific">Natronobacterium texcoconense</name>
    <dbReference type="NCBI Taxonomy" id="1095778"/>
    <lineage>
        <taxon>Archaea</taxon>
        <taxon>Methanobacteriati</taxon>
        <taxon>Methanobacteriota</taxon>
        <taxon>Stenosarchaea group</taxon>
        <taxon>Halobacteria</taxon>
        <taxon>Halobacteriales</taxon>
        <taxon>Natrialbaceae</taxon>
        <taxon>Natronobacterium</taxon>
    </lineage>
</organism>
<keyword evidence="1" id="KW-1133">Transmembrane helix</keyword>
<keyword evidence="1" id="KW-0812">Transmembrane</keyword>
<dbReference type="EMBL" id="FNLC01000002">
    <property type="protein sequence ID" value="SDR14641.1"/>
    <property type="molecule type" value="Genomic_DNA"/>
</dbReference>
<dbReference type="Proteomes" id="UP000198848">
    <property type="component" value="Unassembled WGS sequence"/>
</dbReference>
<reference evidence="3" key="1">
    <citation type="submission" date="2016-10" db="EMBL/GenBank/DDBJ databases">
        <authorList>
            <person name="Varghese N."/>
            <person name="Submissions S."/>
        </authorList>
    </citation>
    <scope>NUCLEOTIDE SEQUENCE [LARGE SCALE GENOMIC DNA]</scope>
    <source>
        <strain evidence="3">DSM 24767</strain>
    </source>
</reference>